<evidence type="ECO:0000313" key="2">
    <source>
        <dbReference type="EMBL" id="GIY90566.1"/>
    </source>
</evidence>
<name>A0AAV4X6Q7_9ARAC</name>
<evidence type="ECO:0000313" key="3">
    <source>
        <dbReference type="Proteomes" id="UP001054837"/>
    </source>
</evidence>
<organism evidence="2 3">
    <name type="scientific">Caerostris darwini</name>
    <dbReference type="NCBI Taxonomy" id="1538125"/>
    <lineage>
        <taxon>Eukaryota</taxon>
        <taxon>Metazoa</taxon>
        <taxon>Ecdysozoa</taxon>
        <taxon>Arthropoda</taxon>
        <taxon>Chelicerata</taxon>
        <taxon>Arachnida</taxon>
        <taxon>Araneae</taxon>
        <taxon>Araneomorphae</taxon>
        <taxon>Entelegynae</taxon>
        <taxon>Araneoidea</taxon>
        <taxon>Araneidae</taxon>
        <taxon>Caerostris</taxon>
    </lineage>
</organism>
<evidence type="ECO:0000256" key="1">
    <source>
        <dbReference type="SAM" id="MobiDB-lite"/>
    </source>
</evidence>
<reference evidence="2 3" key="1">
    <citation type="submission" date="2021-06" db="EMBL/GenBank/DDBJ databases">
        <title>Caerostris darwini draft genome.</title>
        <authorList>
            <person name="Kono N."/>
            <person name="Arakawa K."/>
        </authorList>
    </citation>
    <scope>NUCLEOTIDE SEQUENCE [LARGE SCALE GENOMIC DNA]</scope>
</reference>
<keyword evidence="3" id="KW-1185">Reference proteome</keyword>
<dbReference type="Proteomes" id="UP001054837">
    <property type="component" value="Unassembled WGS sequence"/>
</dbReference>
<dbReference type="EMBL" id="BPLQ01015714">
    <property type="protein sequence ID" value="GIY90566.1"/>
    <property type="molecule type" value="Genomic_DNA"/>
</dbReference>
<feature type="region of interest" description="Disordered" evidence="1">
    <location>
        <begin position="1"/>
        <end position="29"/>
    </location>
</feature>
<proteinExistence type="predicted"/>
<protein>
    <submittedName>
        <fullName evidence="2">Uncharacterized protein</fullName>
    </submittedName>
</protein>
<sequence>MKVRKDDPSSSGRNPVGMKVRKDDPSSAGRNFYIPTHHWNEVFEYHTQASTCSVLRKSSQKALLIPILLQERRLMVYHKDSGSLPH</sequence>
<accession>A0AAV4X6Q7</accession>
<dbReference type="AlphaFoldDB" id="A0AAV4X6Q7"/>
<comment type="caution">
    <text evidence="2">The sequence shown here is derived from an EMBL/GenBank/DDBJ whole genome shotgun (WGS) entry which is preliminary data.</text>
</comment>
<gene>
    <name evidence="2" type="ORF">CDAR_562551</name>
</gene>